<dbReference type="InterPro" id="IPR012336">
    <property type="entry name" value="Thioredoxin-like_fold"/>
</dbReference>
<feature type="signal peptide" evidence="2">
    <location>
        <begin position="1"/>
        <end position="27"/>
    </location>
</feature>
<feature type="chain" id="PRO_5021334026" evidence="2">
    <location>
        <begin position="28"/>
        <end position="244"/>
    </location>
</feature>
<feature type="domain" description="Thioredoxin-like fold" evidence="3">
    <location>
        <begin position="54"/>
        <end position="241"/>
    </location>
</feature>
<dbReference type="GO" id="GO:0016853">
    <property type="term" value="F:isomerase activity"/>
    <property type="evidence" value="ECO:0007669"/>
    <property type="project" value="UniProtKB-KW"/>
</dbReference>
<dbReference type="Pfam" id="PF13462">
    <property type="entry name" value="Thioredoxin_4"/>
    <property type="match status" value="1"/>
</dbReference>
<dbReference type="PROSITE" id="PS51257">
    <property type="entry name" value="PROKAR_LIPOPROTEIN"/>
    <property type="match status" value="1"/>
</dbReference>
<keyword evidence="4" id="KW-0413">Isomerase</keyword>
<evidence type="ECO:0000256" key="2">
    <source>
        <dbReference type="SAM" id="SignalP"/>
    </source>
</evidence>
<comment type="similarity">
    <text evidence="1">Belongs to the thioredoxin family. DsbA subfamily.</text>
</comment>
<evidence type="ECO:0000259" key="3">
    <source>
        <dbReference type="Pfam" id="PF13462"/>
    </source>
</evidence>
<dbReference type="RefSeq" id="WP_140929610.1">
    <property type="nucleotide sequence ID" value="NZ_VFSU01000034.1"/>
</dbReference>
<evidence type="ECO:0000313" key="5">
    <source>
        <dbReference type="Proteomes" id="UP000319897"/>
    </source>
</evidence>
<dbReference type="PANTHER" id="PTHR13887:SF56">
    <property type="entry name" value="THIOREDOXIN-LIKE REDUCTASE RV2466C"/>
    <property type="match status" value="1"/>
</dbReference>
<reference evidence="4 5" key="1">
    <citation type="submission" date="2019-06" db="EMBL/GenBank/DDBJ databases">
        <authorList>
            <person name="Lee I."/>
            <person name="Jang G.I."/>
            <person name="Hwang C.Y."/>
        </authorList>
    </citation>
    <scope>NUCLEOTIDE SEQUENCE [LARGE SCALE GENOMIC DNA]</scope>
    <source>
        <strain evidence="4 5">PAMC 28131</strain>
    </source>
</reference>
<keyword evidence="5" id="KW-1185">Reference proteome</keyword>
<dbReference type="SUPFAM" id="SSF52833">
    <property type="entry name" value="Thioredoxin-like"/>
    <property type="match status" value="1"/>
</dbReference>
<evidence type="ECO:0000256" key="1">
    <source>
        <dbReference type="ARBA" id="ARBA00005791"/>
    </source>
</evidence>
<evidence type="ECO:0000313" key="4">
    <source>
        <dbReference type="EMBL" id="TPE58758.1"/>
    </source>
</evidence>
<dbReference type="Gene3D" id="3.40.30.10">
    <property type="entry name" value="Glutaredoxin"/>
    <property type="match status" value="1"/>
</dbReference>
<dbReference type="InterPro" id="IPR036249">
    <property type="entry name" value="Thioredoxin-like_sf"/>
</dbReference>
<dbReference type="AlphaFoldDB" id="A0A501XDQ3"/>
<protein>
    <submittedName>
        <fullName evidence="4">Protein-disulfide isomerase</fullName>
    </submittedName>
</protein>
<dbReference type="Proteomes" id="UP000319897">
    <property type="component" value="Unassembled WGS sequence"/>
</dbReference>
<keyword evidence="2" id="KW-0732">Signal</keyword>
<proteinExistence type="inferred from homology"/>
<accession>A0A501XDQ3</accession>
<sequence>MSKMLKASLLFAAALSLAACDSGKSTAATSAKPGEKAAPAAKDWTTTVVATPEGGFRMGNPDAKVKIVEFASLTCSHCRDFHKESLTTFKPNYVKTGQVSYEFRPFMLNIYDFAATKLAMCEGPDRFFTWANELYVNSDAWMEPFTKLTEADITPLRSLPPHEQIKGLAHAGKLNEFARVKGLPGAKFDACMSDQATFDALTKRQQAAIDTYQVQGTPTFLLNGKKLEGVANWATLEPKIKEAL</sequence>
<comment type="caution">
    <text evidence="4">The sequence shown here is derived from an EMBL/GenBank/DDBJ whole genome shotgun (WGS) entry which is preliminary data.</text>
</comment>
<organism evidence="4 5">
    <name type="scientific">Sandaracinobacter neustonicus</name>
    <dbReference type="NCBI Taxonomy" id="1715348"/>
    <lineage>
        <taxon>Bacteria</taxon>
        <taxon>Pseudomonadati</taxon>
        <taxon>Pseudomonadota</taxon>
        <taxon>Alphaproteobacteria</taxon>
        <taxon>Sphingomonadales</taxon>
        <taxon>Sphingosinicellaceae</taxon>
        <taxon>Sandaracinobacter</taxon>
    </lineage>
</organism>
<name>A0A501XDQ3_9SPHN</name>
<dbReference type="EMBL" id="VFSU01000034">
    <property type="protein sequence ID" value="TPE58758.1"/>
    <property type="molecule type" value="Genomic_DNA"/>
</dbReference>
<dbReference type="OrthoDB" id="8478320at2"/>
<dbReference type="PANTHER" id="PTHR13887">
    <property type="entry name" value="GLUTATHIONE S-TRANSFERASE KAPPA"/>
    <property type="match status" value="1"/>
</dbReference>
<gene>
    <name evidence="4" type="ORF">FJQ54_17080</name>
</gene>
<dbReference type="Gene3D" id="1.10.40.110">
    <property type="match status" value="1"/>
</dbReference>